<reference evidence="7 8" key="1">
    <citation type="submission" date="2024-07" db="EMBL/GenBank/DDBJ databases">
        <title>Draft sequence of the Neodothiora populina.</title>
        <authorList>
            <person name="Drown D.D."/>
            <person name="Schuette U.S."/>
            <person name="Buechlein A.B."/>
            <person name="Rusch D.R."/>
            <person name="Winton L.W."/>
            <person name="Adams G.A."/>
        </authorList>
    </citation>
    <scope>NUCLEOTIDE SEQUENCE [LARGE SCALE GENOMIC DNA]</scope>
    <source>
        <strain evidence="7 8">CPC 39397</strain>
    </source>
</reference>
<feature type="transmembrane region" description="Helical" evidence="5">
    <location>
        <begin position="563"/>
        <end position="586"/>
    </location>
</feature>
<dbReference type="SUPFAM" id="SSF51905">
    <property type="entry name" value="FAD/NAD(P)-binding domain"/>
    <property type="match status" value="1"/>
</dbReference>
<feature type="transmembrane region" description="Helical" evidence="5">
    <location>
        <begin position="606"/>
        <end position="629"/>
    </location>
</feature>
<dbReference type="RefSeq" id="XP_069201121.1">
    <property type="nucleotide sequence ID" value="XM_069343295.1"/>
</dbReference>
<dbReference type="InterPro" id="IPR036188">
    <property type="entry name" value="FAD/NAD-bd_sf"/>
</dbReference>
<dbReference type="GeneID" id="95977472"/>
<dbReference type="Gene3D" id="3.50.50.60">
    <property type="entry name" value="FAD/NAD(P)-binding domain"/>
    <property type="match status" value="1"/>
</dbReference>
<name>A0ABR3PFC3_9PEZI</name>
<evidence type="ECO:0000259" key="6">
    <source>
        <dbReference type="Pfam" id="PF01494"/>
    </source>
</evidence>
<feature type="transmembrane region" description="Helical" evidence="5">
    <location>
        <begin position="641"/>
        <end position="658"/>
    </location>
</feature>
<feature type="transmembrane region" description="Helical" evidence="5">
    <location>
        <begin position="735"/>
        <end position="753"/>
    </location>
</feature>
<protein>
    <recommendedName>
        <fullName evidence="6">FAD-binding domain-containing protein</fullName>
    </recommendedName>
</protein>
<evidence type="ECO:0000313" key="8">
    <source>
        <dbReference type="Proteomes" id="UP001562354"/>
    </source>
</evidence>
<feature type="transmembrane region" description="Helical" evidence="5">
    <location>
        <begin position="679"/>
        <end position="697"/>
    </location>
</feature>
<keyword evidence="8" id="KW-1185">Reference proteome</keyword>
<evidence type="ECO:0000256" key="3">
    <source>
        <dbReference type="ARBA" id="ARBA00022827"/>
    </source>
</evidence>
<dbReference type="InterPro" id="IPR050562">
    <property type="entry name" value="FAD_mOase_fung"/>
</dbReference>
<dbReference type="PANTHER" id="PTHR47356">
    <property type="entry name" value="FAD-DEPENDENT MONOOXYGENASE ASQG-RELATED"/>
    <property type="match status" value="1"/>
</dbReference>
<evidence type="ECO:0000256" key="1">
    <source>
        <dbReference type="ARBA" id="ARBA00007992"/>
    </source>
</evidence>
<keyword evidence="2" id="KW-0285">Flavoprotein</keyword>
<proteinExistence type="inferred from homology"/>
<keyword evidence="3" id="KW-0274">FAD</keyword>
<evidence type="ECO:0000256" key="4">
    <source>
        <dbReference type="ARBA" id="ARBA00023002"/>
    </source>
</evidence>
<keyword evidence="5" id="KW-0812">Transmembrane</keyword>
<dbReference type="EMBL" id="JBFMKM010000008">
    <property type="protein sequence ID" value="KAL1304847.1"/>
    <property type="molecule type" value="Genomic_DNA"/>
</dbReference>
<sequence>MSEKTSFRVIIVGGGIGGLTLANCLQHAPIDYVLLEGREEIAPYVGASIALVSNGARILDQLGCYDDMAEELEAIYHAADRDSSGKLIHPAFDGPSLSIPRSGYAVEFGERQHVLQVLYSKIQDKGKVLTRKRLDRIEDGPDCARAICTDGSTYEGDVIIGTDGVHSRVRHEMWRLADASDSGLISIEEKQCMSAEYKCMYGICDPVPGFTLRGYVNVNCMKDSDAMVIGSKTNGFYVFLMEKMDKVYKAPNIPTFTDQDAIDFGNKYADLKVLPDLPFGKMWEGRRSQKLVALEEADFKTWTYGRIACLGDSIHKMTPDAGQGGNAAVESAAAIANELKKLVDNTTGRPEKKEVEAALMRYRKSREKRISAILKACNELTRVHALSNWSNYIFVHHLAHRLGDELMDFQAQMIIGAAKIDYLPAPKRSLEVNMPFNPKMGEGYKESKLWRAFLALPFVALWYFAKWYAMDPTSAFGHAEKVLPTGKVKWAGGSVPLLTSFYHIKWLDDIVGPVILYFASTIYGYDPETRWQSTTFLIDIAPLLAIFYLESTRRSNALTLAQIPIHILIPAQLAGIGSVIPFYCYLHYISNPVAAFMATDKRLTNVSYSLAVLPAIFLTYYLPTALTMFHPSLEARQWWNWIWQLFPIWVSTATWLLSKLRPSTMRSDRLWAPTRDLSIMYYTVGTTAAISTLTWWTTLSLSGISPLTLFFPSAYASAGTDIDSFVNIFLKWDELLMFANAFLWLAYIFWDLKVAGIMQTSWARIAVYSIASLVAVGPGATLGLGWLWREDRITNGRHWAAVVSPEIAGTPANKEEAFEKVRKDSGTESGVVTVDGDKVLVN</sequence>
<organism evidence="7 8">
    <name type="scientific">Neodothiora populina</name>
    <dbReference type="NCBI Taxonomy" id="2781224"/>
    <lineage>
        <taxon>Eukaryota</taxon>
        <taxon>Fungi</taxon>
        <taxon>Dikarya</taxon>
        <taxon>Ascomycota</taxon>
        <taxon>Pezizomycotina</taxon>
        <taxon>Dothideomycetes</taxon>
        <taxon>Dothideomycetidae</taxon>
        <taxon>Dothideales</taxon>
        <taxon>Dothioraceae</taxon>
        <taxon>Neodothiora</taxon>
    </lineage>
</organism>
<dbReference type="Proteomes" id="UP001562354">
    <property type="component" value="Unassembled WGS sequence"/>
</dbReference>
<evidence type="ECO:0000256" key="5">
    <source>
        <dbReference type="SAM" id="Phobius"/>
    </source>
</evidence>
<evidence type="ECO:0000256" key="2">
    <source>
        <dbReference type="ARBA" id="ARBA00022630"/>
    </source>
</evidence>
<accession>A0ABR3PFC3</accession>
<dbReference type="PRINTS" id="PR00420">
    <property type="entry name" value="RNGMNOXGNASE"/>
</dbReference>
<dbReference type="Pfam" id="PF01494">
    <property type="entry name" value="FAD_binding_3"/>
    <property type="match status" value="2"/>
</dbReference>
<gene>
    <name evidence="7" type="ORF">AAFC00_003772</name>
</gene>
<evidence type="ECO:0000313" key="7">
    <source>
        <dbReference type="EMBL" id="KAL1304847.1"/>
    </source>
</evidence>
<comment type="caution">
    <text evidence="7">The sequence shown here is derived from an EMBL/GenBank/DDBJ whole genome shotgun (WGS) entry which is preliminary data.</text>
</comment>
<feature type="domain" description="FAD-binding" evidence="6">
    <location>
        <begin position="8"/>
        <end position="173"/>
    </location>
</feature>
<comment type="similarity">
    <text evidence="1">Belongs to the paxM FAD-dependent monooxygenase family.</text>
</comment>
<dbReference type="InterPro" id="IPR002938">
    <property type="entry name" value="FAD-bd"/>
</dbReference>
<keyword evidence="5" id="KW-0472">Membrane</keyword>
<feature type="transmembrane region" description="Helical" evidence="5">
    <location>
        <begin position="765"/>
        <end position="788"/>
    </location>
</feature>
<keyword evidence="5" id="KW-1133">Transmembrane helix</keyword>
<feature type="domain" description="FAD-binding" evidence="6">
    <location>
        <begin position="299"/>
        <end position="345"/>
    </location>
</feature>
<dbReference type="PANTHER" id="PTHR47356:SF2">
    <property type="entry name" value="FAD-BINDING DOMAIN-CONTAINING PROTEIN-RELATED"/>
    <property type="match status" value="1"/>
</dbReference>
<keyword evidence="4" id="KW-0560">Oxidoreductase</keyword>